<sequence length="108" mass="12287">MAPVLEGTAKTDTFQAFHLLPASASLRHRLEVRHLPVSVLRHHLAVQTYDRDLRWRAQLEARLDHSTEVLGTELVVQAGFPVAPVLDPTELIQYHKTITQIEKNTNFN</sequence>
<evidence type="ECO:0000313" key="1">
    <source>
        <dbReference type="EMBL" id="CAG6497881.1"/>
    </source>
</evidence>
<organism evidence="1">
    <name type="scientific">Culex pipiens</name>
    <name type="common">House mosquito</name>
    <dbReference type="NCBI Taxonomy" id="7175"/>
    <lineage>
        <taxon>Eukaryota</taxon>
        <taxon>Metazoa</taxon>
        <taxon>Ecdysozoa</taxon>
        <taxon>Arthropoda</taxon>
        <taxon>Hexapoda</taxon>
        <taxon>Insecta</taxon>
        <taxon>Pterygota</taxon>
        <taxon>Neoptera</taxon>
        <taxon>Endopterygota</taxon>
        <taxon>Diptera</taxon>
        <taxon>Nematocera</taxon>
        <taxon>Culicoidea</taxon>
        <taxon>Culicidae</taxon>
        <taxon>Culicinae</taxon>
        <taxon>Culicini</taxon>
        <taxon>Culex</taxon>
        <taxon>Culex</taxon>
    </lineage>
</organism>
<dbReference type="AlphaFoldDB" id="A0A8D8CQS7"/>
<reference evidence="1" key="1">
    <citation type="submission" date="2021-05" db="EMBL/GenBank/DDBJ databases">
        <authorList>
            <person name="Alioto T."/>
            <person name="Alioto T."/>
            <person name="Gomez Garrido J."/>
        </authorList>
    </citation>
    <scope>NUCLEOTIDE SEQUENCE</scope>
</reference>
<dbReference type="EMBL" id="HBUE01134160">
    <property type="protein sequence ID" value="CAG6497881.1"/>
    <property type="molecule type" value="Transcribed_RNA"/>
</dbReference>
<protein>
    <submittedName>
        <fullName evidence="1">(northern house mosquito) hypothetical protein</fullName>
    </submittedName>
</protein>
<name>A0A8D8CQS7_CULPI</name>
<accession>A0A8D8CQS7</accession>
<proteinExistence type="predicted"/>